<evidence type="ECO:0000313" key="1">
    <source>
        <dbReference type="EMBL" id="KXB32073.1"/>
    </source>
</evidence>
<protein>
    <submittedName>
        <fullName evidence="1">Uncharacterized protein</fullName>
    </submittedName>
</protein>
<accession>A0A133XMB4</accession>
<dbReference type="EMBL" id="LODL01000007">
    <property type="protein sequence ID" value="KXB32073.1"/>
    <property type="molecule type" value="Genomic_DNA"/>
</dbReference>
<name>A0A133XMB4_9RHOO</name>
<evidence type="ECO:0000313" key="2">
    <source>
        <dbReference type="Proteomes" id="UP000070186"/>
    </source>
</evidence>
<keyword evidence="2" id="KW-1185">Reference proteome</keyword>
<dbReference type="STRING" id="281362.AT959_03155"/>
<sequence length="103" mass="10596">MKDNMNSDLCIGIASTKDSLEIAALEPGKPAVVMKFPATGMGIEGIRVFLSGYGEPVRMAVAGVAALSLALNLGNACGRETFIVSSVIADQAVALARYAEHAA</sequence>
<comment type="caution">
    <text evidence="1">The sequence shown here is derived from an EMBL/GenBank/DDBJ whole genome shotgun (WGS) entry which is preliminary data.</text>
</comment>
<dbReference type="Proteomes" id="UP000070186">
    <property type="component" value="Unassembled WGS sequence"/>
</dbReference>
<proteinExistence type="predicted"/>
<dbReference type="AlphaFoldDB" id="A0A133XMB4"/>
<reference evidence="1 2" key="1">
    <citation type="submission" date="2015-12" db="EMBL/GenBank/DDBJ databases">
        <title>Nitrous oxide reduction kinetics distinguish bacteria harboring typical versus atypical NosZ.</title>
        <authorList>
            <person name="Yoon S."/>
            <person name="Nissen S."/>
            <person name="Park D."/>
            <person name="Sanford R.A."/>
            <person name="Loeffler F.E."/>
        </authorList>
    </citation>
    <scope>NUCLEOTIDE SEQUENCE [LARGE SCALE GENOMIC DNA]</scope>
    <source>
        <strain evidence="1 2">ATCC BAA-841</strain>
    </source>
</reference>
<organism evidence="1 2">
    <name type="scientific">Dechloromonas denitrificans</name>
    <dbReference type="NCBI Taxonomy" id="281362"/>
    <lineage>
        <taxon>Bacteria</taxon>
        <taxon>Pseudomonadati</taxon>
        <taxon>Pseudomonadota</taxon>
        <taxon>Betaproteobacteria</taxon>
        <taxon>Rhodocyclales</taxon>
        <taxon>Azonexaceae</taxon>
        <taxon>Dechloromonas</taxon>
    </lineage>
</organism>
<gene>
    <name evidence="1" type="ORF">AT959_03155</name>
</gene>